<feature type="repeat" description="TPR" evidence="1">
    <location>
        <begin position="140"/>
        <end position="173"/>
    </location>
</feature>
<evidence type="ECO:0000313" key="4">
    <source>
        <dbReference type="EMBL" id="OLT62645.1"/>
    </source>
</evidence>
<evidence type="ECO:0000256" key="2">
    <source>
        <dbReference type="SAM" id="MobiDB-lite"/>
    </source>
</evidence>
<accession>A0A1U7N9P1</accession>
<dbReference type="PANTHER" id="PTHR44366">
    <property type="entry name" value="UDP-N-ACETYLGLUCOSAMINE--PEPTIDE N-ACETYLGLUCOSAMINYLTRANSFERASE 110 KDA SUBUNIT"/>
    <property type="match status" value="1"/>
</dbReference>
<dbReference type="InterPro" id="IPR049625">
    <property type="entry name" value="Glyco_transf_61_cat"/>
</dbReference>
<proteinExistence type="predicted"/>
<feature type="repeat" description="TPR" evidence="1">
    <location>
        <begin position="72"/>
        <end position="105"/>
    </location>
</feature>
<dbReference type="AlphaFoldDB" id="A0A1U7N9P1"/>
<dbReference type="Proteomes" id="UP000186657">
    <property type="component" value="Unassembled WGS sequence"/>
</dbReference>
<keyword evidence="1" id="KW-0802">TPR repeat</keyword>
<evidence type="ECO:0000259" key="3">
    <source>
        <dbReference type="Pfam" id="PF04577"/>
    </source>
</evidence>
<dbReference type="Pfam" id="PF13181">
    <property type="entry name" value="TPR_8"/>
    <property type="match status" value="2"/>
</dbReference>
<feature type="repeat" description="TPR" evidence="1">
    <location>
        <begin position="359"/>
        <end position="392"/>
    </location>
</feature>
<dbReference type="PANTHER" id="PTHR44366:SF1">
    <property type="entry name" value="UDP-N-ACETYLGLUCOSAMINE--PEPTIDE N-ACETYLGLUCOSAMINYLTRANSFERASE 110 KDA SUBUNIT"/>
    <property type="match status" value="1"/>
</dbReference>
<feature type="repeat" description="TPR" evidence="1">
    <location>
        <begin position="393"/>
        <end position="426"/>
    </location>
</feature>
<organism evidence="4 5">
    <name type="scientific">Moorena bouillonii PNG</name>
    <dbReference type="NCBI Taxonomy" id="568701"/>
    <lineage>
        <taxon>Bacteria</taxon>
        <taxon>Bacillati</taxon>
        <taxon>Cyanobacteriota</taxon>
        <taxon>Cyanophyceae</taxon>
        <taxon>Coleofasciculales</taxon>
        <taxon>Coleofasciculaceae</taxon>
        <taxon>Moorena</taxon>
    </lineage>
</organism>
<evidence type="ECO:0000256" key="1">
    <source>
        <dbReference type="PROSITE-ProRule" id="PRU00339"/>
    </source>
</evidence>
<dbReference type="SUPFAM" id="SSF48452">
    <property type="entry name" value="TPR-like"/>
    <property type="match status" value="2"/>
</dbReference>
<reference evidence="4 5" key="1">
    <citation type="submission" date="2016-10" db="EMBL/GenBank/DDBJ databases">
        <title>Comparative genomics uncovers the prolific and rare metabolic potential of the cyanobacterial genus Moorea.</title>
        <authorList>
            <person name="Leao T."/>
            <person name="Castelao G."/>
            <person name="Korobeynikov A."/>
            <person name="Monroe E.A."/>
            <person name="Podell S."/>
            <person name="Glukhov E."/>
            <person name="Allen E."/>
            <person name="Gerwick W.H."/>
            <person name="Gerwick L."/>
        </authorList>
    </citation>
    <scope>NUCLEOTIDE SEQUENCE [LARGE SCALE GENOMIC DNA]</scope>
    <source>
        <strain evidence="4 5">PNG5-198</strain>
    </source>
</reference>
<dbReference type="InterPro" id="IPR011990">
    <property type="entry name" value="TPR-like_helical_dom_sf"/>
</dbReference>
<dbReference type="Pfam" id="PF14559">
    <property type="entry name" value="TPR_19"/>
    <property type="match status" value="1"/>
</dbReference>
<feature type="compositionally biased region" description="Low complexity" evidence="2">
    <location>
        <begin position="576"/>
        <end position="592"/>
    </location>
</feature>
<dbReference type="PROSITE" id="PS50293">
    <property type="entry name" value="TPR_REGION"/>
    <property type="match status" value="3"/>
</dbReference>
<feature type="repeat" description="TPR" evidence="1">
    <location>
        <begin position="38"/>
        <end position="71"/>
    </location>
</feature>
<dbReference type="RefSeq" id="WP_075904878.1">
    <property type="nucleotide sequence ID" value="NZ_MKZS01000001.1"/>
</dbReference>
<evidence type="ECO:0000313" key="5">
    <source>
        <dbReference type="Proteomes" id="UP000186657"/>
    </source>
</evidence>
<dbReference type="InterPro" id="IPR037919">
    <property type="entry name" value="OGT"/>
</dbReference>
<feature type="repeat" description="TPR" evidence="1">
    <location>
        <begin position="106"/>
        <end position="139"/>
    </location>
</feature>
<dbReference type="GO" id="GO:0097363">
    <property type="term" value="F:protein O-acetylglucosaminyltransferase activity"/>
    <property type="evidence" value="ECO:0007669"/>
    <property type="project" value="TreeGrafter"/>
</dbReference>
<dbReference type="EMBL" id="MKZS01000001">
    <property type="protein sequence ID" value="OLT62645.1"/>
    <property type="molecule type" value="Genomic_DNA"/>
</dbReference>
<feature type="repeat" description="TPR" evidence="1">
    <location>
        <begin position="247"/>
        <end position="280"/>
    </location>
</feature>
<feature type="repeat" description="TPR" evidence="1">
    <location>
        <begin position="213"/>
        <end position="246"/>
    </location>
</feature>
<dbReference type="Gene3D" id="1.25.40.10">
    <property type="entry name" value="Tetratricopeptide repeat domain"/>
    <property type="match status" value="5"/>
</dbReference>
<feature type="domain" description="Glycosyltransferase 61 catalytic" evidence="3">
    <location>
        <begin position="720"/>
        <end position="893"/>
    </location>
</feature>
<sequence>MIKVEPTYQQVKAYLAKKQWGQAVASCRQALKRQPDSGEFNVLLGFALAAQGKPRQAIYAYSKAVQLQPERAQTHACLGELYSQLKDLSTAEWHYQQAVYLQPRQAEYHYNLGITRHKLWEWDAAKESYQQAIALNPKDAKAHYHLGVLYGERGQLEEASNSYRQAITNQPDYLSAYNNLGCVLYDLKQFEAAKAVYQQGIDQQGIDHNPKWGTLYNNLGKVLQAQGKPGQALVAYSSAIELNPELKSAYLNLGRLWQKKGNYPVAVQYFERLLRLDPEQILTYSECASALMAQGKLALAFDYLRKAIALQPAFVEAYCQRAKALPGQDIFERSQIYCSGFLEALRNKEDTFQVCLYLSQTYLYLGDTLLEYGASKQAEKYYQKALQIQPDQVELYIRLGDCLAEQQRLDAAVMTYHMGLALQPAHPQIYLRLGQVLSKQKRFQQALEYYEALWHQHLEEGKVSGKLGSLGVLPRDNVPRDNYSANPLSSQPPHRIKGIYEATRDWYISTECHGCYYIEVPWSSIDKDWQYTGSREIEVSVNHGLQGNGLPKDLNTMSMVAPPASALAPISVEARQSQSQSQSQSQPQSQSQCGGVTCNRCMRRLCNQFESIHLGNRVYQCNPPETLSVDSPTVFVATIPQGRAWIAPQSSYWKICNGIAIITPDDYLLSDVSRNYPWYLPGCQNYDPRNHIIFSLDQMPPLEYIDGTVAVLSGLSGHGYYHWMFDVLPRIEILRRSGIDFAKIDWFLINTPQQPFQQETLNCLGIAANKIISSDRYPHIQARELVLPSFPGHFDWVPKGTINFLRQTFLPQTLELRYPERIYITRAQARHRQVLNETEVKELLSQFGFITIALESLSVREQVALFTSVKVIVAPHGAGLTNTVFCRPGTQIIELVSPNYVRTDYWLISQQLGLKHYYVKGENFECYPIRKLMYTSSLTENILVNLDSLQSVIKITGLNQLISRVYNQ</sequence>
<dbReference type="Pfam" id="PF13414">
    <property type="entry name" value="TPR_11"/>
    <property type="match status" value="1"/>
</dbReference>
<comment type="caution">
    <text evidence="4">The sequence shown here is derived from an EMBL/GenBank/DDBJ whole genome shotgun (WGS) entry which is preliminary data.</text>
</comment>
<feature type="region of interest" description="Disordered" evidence="2">
    <location>
        <begin position="572"/>
        <end position="593"/>
    </location>
</feature>
<dbReference type="Pfam" id="PF13432">
    <property type="entry name" value="TPR_16"/>
    <property type="match status" value="2"/>
</dbReference>
<keyword evidence="5" id="KW-1185">Reference proteome</keyword>
<protein>
    <recommendedName>
        <fullName evidence="3">Glycosyltransferase 61 catalytic domain-containing protein</fullName>
    </recommendedName>
</protein>
<dbReference type="InterPro" id="IPR019734">
    <property type="entry name" value="TPR_rpt"/>
</dbReference>
<dbReference type="Pfam" id="PF04577">
    <property type="entry name" value="Glyco_transf_61"/>
    <property type="match status" value="1"/>
</dbReference>
<dbReference type="GO" id="GO:0006493">
    <property type="term" value="P:protein O-linked glycosylation"/>
    <property type="evidence" value="ECO:0007669"/>
    <property type="project" value="InterPro"/>
</dbReference>
<gene>
    <name evidence="4" type="ORF">BJP37_30065</name>
</gene>
<dbReference type="PROSITE" id="PS50005">
    <property type="entry name" value="TPR"/>
    <property type="match status" value="8"/>
</dbReference>
<dbReference type="SMART" id="SM00028">
    <property type="entry name" value="TPR"/>
    <property type="match status" value="12"/>
</dbReference>
<name>A0A1U7N9P1_9CYAN</name>